<dbReference type="EMBL" id="JAVXUO010000105">
    <property type="protein sequence ID" value="KAK2995413.1"/>
    <property type="molecule type" value="Genomic_DNA"/>
</dbReference>
<evidence type="ECO:0000313" key="2">
    <source>
        <dbReference type="Proteomes" id="UP001187471"/>
    </source>
</evidence>
<dbReference type="Proteomes" id="UP001187471">
    <property type="component" value="Unassembled WGS sequence"/>
</dbReference>
<accession>A0AA88UVG3</accession>
<organism evidence="1 2">
    <name type="scientific">Escallonia rubra</name>
    <dbReference type="NCBI Taxonomy" id="112253"/>
    <lineage>
        <taxon>Eukaryota</taxon>
        <taxon>Viridiplantae</taxon>
        <taxon>Streptophyta</taxon>
        <taxon>Embryophyta</taxon>
        <taxon>Tracheophyta</taxon>
        <taxon>Spermatophyta</taxon>
        <taxon>Magnoliopsida</taxon>
        <taxon>eudicotyledons</taxon>
        <taxon>Gunneridae</taxon>
        <taxon>Pentapetalae</taxon>
        <taxon>asterids</taxon>
        <taxon>campanulids</taxon>
        <taxon>Escalloniales</taxon>
        <taxon>Escalloniaceae</taxon>
        <taxon>Escallonia</taxon>
    </lineage>
</organism>
<protein>
    <submittedName>
        <fullName evidence="1">Uncharacterized protein</fullName>
    </submittedName>
</protein>
<evidence type="ECO:0000313" key="1">
    <source>
        <dbReference type="EMBL" id="KAK2995413.1"/>
    </source>
</evidence>
<comment type="caution">
    <text evidence="1">The sequence shown here is derived from an EMBL/GenBank/DDBJ whole genome shotgun (WGS) entry which is preliminary data.</text>
</comment>
<keyword evidence="2" id="KW-1185">Reference proteome</keyword>
<dbReference type="AlphaFoldDB" id="A0AA88UVG3"/>
<proteinExistence type="predicted"/>
<reference evidence="1" key="1">
    <citation type="submission" date="2022-12" db="EMBL/GenBank/DDBJ databases">
        <title>Draft genome assemblies for two species of Escallonia (Escalloniales).</title>
        <authorList>
            <person name="Chanderbali A."/>
            <person name="Dervinis C."/>
            <person name="Anghel I."/>
            <person name="Soltis D."/>
            <person name="Soltis P."/>
            <person name="Zapata F."/>
        </authorList>
    </citation>
    <scope>NUCLEOTIDE SEQUENCE</scope>
    <source>
        <strain evidence="1">UCBG92.1500</strain>
        <tissue evidence="1">Leaf</tissue>
    </source>
</reference>
<gene>
    <name evidence="1" type="ORF">RJ640_029045</name>
</gene>
<name>A0AA88UVG3_9ASTE</name>
<sequence>MAQAPPLISSPSVCRTLAPASNGCTLLFPVQFEQKSPAFIGGELTEVSLVDENDSMEKTPVLWYRPYLPFASEVRLEFLNRAWTMSPEQSQYIWRKTIPHIEVGMGSGVFTSHRSARHSEEHLPPPSYRGCWHGVSRGFFPESCHDRALGKRALQAALPFFTHAILLDRAFAHCPRFPTAAPRGSPGRVSVPVWLIVRKDQLSIMGLAMKNIPNLVTIKLDGTHFILWELQLPLVRSQQLLGFMDGTTAAPEKWIECSGFDFSSKEIETYMYVSDYSPVALLREPSPRLAKAPPSIGLSPKKPKVICQILDTSPTLGVPAAFSLPGLIRFQV</sequence>